<dbReference type="EMBL" id="JAWJWF010000045">
    <property type="protein sequence ID" value="KAK6627303.1"/>
    <property type="molecule type" value="Genomic_DNA"/>
</dbReference>
<evidence type="ECO:0000313" key="3">
    <source>
        <dbReference type="Proteomes" id="UP001359485"/>
    </source>
</evidence>
<name>A0AAN8S554_POLSC</name>
<dbReference type="Proteomes" id="UP001372834">
    <property type="component" value="Unassembled WGS sequence"/>
</dbReference>
<evidence type="ECO:0000313" key="2">
    <source>
        <dbReference type="EMBL" id="KAK6629032.1"/>
    </source>
</evidence>
<accession>A0AAN8S554</accession>
<evidence type="ECO:0000313" key="4">
    <source>
        <dbReference type="Proteomes" id="UP001372834"/>
    </source>
</evidence>
<evidence type="ECO:0000313" key="1">
    <source>
        <dbReference type="EMBL" id="KAK6627303.1"/>
    </source>
</evidence>
<comment type="caution">
    <text evidence="2">The sequence shown here is derived from an EMBL/GenBank/DDBJ whole genome shotgun (WGS) entry which is preliminary data.</text>
</comment>
<sequence length="99" mass="11390">MKNENEYIVRHITVTHCSHSDYSPPERVGNRLEEGAFRARFGKVDSTGEENDTCNKLQRMLPHITIAHGRHRHDGPPEGVRNRLEEGLVGTCFCEVHRR</sequence>
<dbReference type="AlphaFoldDB" id="A0AAN8S554"/>
<keyword evidence="3" id="KW-1185">Reference proteome</keyword>
<organism evidence="2 4">
    <name type="scientific">Polyplax serrata</name>
    <name type="common">Common mouse louse</name>
    <dbReference type="NCBI Taxonomy" id="468196"/>
    <lineage>
        <taxon>Eukaryota</taxon>
        <taxon>Metazoa</taxon>
        <taxon>Ecdysozoa</taxon>
        <taxon>Arthropoda</taxon>
        <taxon>Hexapoda</taxon>
        <taxon>Insecta</taxon>
        <taxon>Pterygota</taxon>
        <taxon>Neoptera</taxon>
        <taxon>Paraneoptera</taxon>
        <taxon>Psocodea</taxon>
        <taxon>Troctomorpha</taxon>
        <taxon>Phthiraptera</taxon>
        <taxon>Anoplura</taxon>
        <taxon>Polyplacidae</taxon>
        <taxon>Polyplax</taxon>
    </lineage>
</organism>
<dbReference type="Proteomes" id="UP001359485">
    <property type="component" value="Unassembled WGS sequence"/>
</dbReference>
<reference evidence="2 4" key="1">
    <citation type="submission" date="2023-10" db="EMBL/GenBank/DDBJ databases">
        <title>Genomes of two closely related lineages of the louse Polyplax serrata with different host specificities.</title>
        <authorList>
            <person name="Martinu J."/>
            <person name="Tarabai H."/>
            <person name="Stefka J."/>
            <person name="Hypsa V."/>
        </authorList>
    </citation>
    <scope>NUCLEOTIDE SEQUENCE [LARGE SCALE GENOMIC DNA]</scope>
    <source>
        <strain evidence="1">98ZLc_SE</strain>
        <strain evidence="2">HR10_N</strain>
    </source>
</reference>
<dbReference type="EMBL" id="JAWJWE010000036">
    <property type="protein sequence ID" value="KAK6629032.1"/>
    <property type="molecule type" value="Genomic_DNA"/>
</dbReference>
<protein>
    <submittedName>
        <fullName evidence="2">Uncharacterized protein</fullName>
    </submittedName>
</protein>
<proteinExistence type="predicted"/>
<gene>
    <name evidence="2" type="ORF">RUM43_002849</name>
    <name evidence="1" type="ORF">RUM44_009780</name>
</gene>